<evidence type="ECO:0000313" key="3">
    <source>
        <dbReference type="Proteomes" id="UP000005710"/>
    </source>
</evidence>
<name>K6Q0A3_9FIRM</name>
<feature type="transmembrane region" description="Helical" evidence="1">
    <location>
        <begin position="84"/>
        <end position="101"/>
    </location>
</feature>
<dbReference type="EMBL" id="AENY02000003">
    <property type="protein sequence ID" value="EKP94483.1"/>
    <property type="molecule type" value="Genomic_DNA"/>
</dbReference>
<keyword evidence="3" id="KW-1185">Reference proteome</keyword>
<protein>
    <submittedName>
        <fullName evidence="2">Uncharacterized protein</fullName>
    </submittedName>
</protein>
<keyword evidence="1" id="KW-1133">Transmembrane helix</keyword>
<sequence>MAATAEKEHVTLQRRPASPVWLLYGVYLVLLGWLAFGSHAPDTEKMLISFGVRRLWERPFVVQESLFGQNFESLKVLSRYGPNYGGVLLYAVGGGLVAYYLNDRQRRAEGRTEQEDPVPRRSTQ</sequence>
<dbReference type="Proteomes" id="UP000005710">
    <property type="component" value="Unassembled WGS sequence"/>
</dbReference>
<evidence type="ECO:0000313" key="2">
    <source>
        <dbReference type="EMBL" id="EKP94483.1"/>
    </source>
</evidence>
<reference evidence="2" key="1">
    <citation type="submission" date="2010-10" db="EMBL/GenBank/DDBJ databases">
        <authorList>
            <consortium name="US DOE Joint Genome Institute (JGI-PGF)"/>
            <person name="Lucas S."/>
            <person name="Copeland A."/>
            <person name="Lapidus A."/>
            <person name="Bruce D."/>
            <person name="Goodwin L."/>
            <person name="Pitluck S."/>
            <person name="Kyrpides N."/>
            <person name="Mavromatis K."/>
            <person name="Detter J.C."/>
            <person name="Han C."/>
            <person name="Land M."/>
            <person name="Hauser L."/>
            <person name="Markowitz V."/>
            <person name="Cheng J.-F."/>
            <person name="Hugenholtz P."/>
            <person name="Woyke T."/>
            <person name="Wu D."/>
            <person name="Pukall R."/>
            <person name="Wahrenburg C."/>
            <person name="Brambilla E."/>
            <person name="Klenk H.-P."/>
            <person name="Eisen J.A."/>
        </authorList>
    </citation>
    <scope>NUCLEOTIDE SEQUENCE [LARGE SCALE GENOMIC DNA]</scope>
    <source>
        <strain evidence="2">DSM 13965</strain>
    </source>
</reference>
<reference evidence="2" key="2">
    <citation type="submission" date="2012-10" db="EMBL/GenBank/DDBJ databases">
        <title>Improved high-quality draft of Thermaerobacter subterraneus C21, DSM 13965.</title>
        <authorList>
            <consortium name="DOE Joint Genome Institute"/>
            <person name="Eisen J."/>
            <person name="Huntemann M."/>
            <person name="Wei C.-L."/>
            <person name="Han J."/>
            <person name="Detter J.C."/>
            <person name="Han C."/>
            <person name="Tapia R."/>
            <person name="Chen A."/>
            <person name="Kyrpides N."/>
            <person name="Mavromatis K."/>
            <person name="Markowitz V."/>
            <person name="Szeto E."/>
            <person name="Ivanova N."/>
            <person name="Mikhailova N."/>
            <person name="Ovchinnikova G."/>
            <person name="Pagani I."/>
            <person name="Pati A."/>
            <person name="Goodwin L."/>
            <person name="Nordberg H.P."/>
            <person name="Cantor M.N."/>
            <person name="Hua S.X."/>
            <person name="Woyke T."/>
            <person name="Eisen J."/>
            <person name="Klenk H.-P."/>
        </authorList>
    </citation>
    <scope>NUCLEOTIDE SEQUENCE [LARGE SCALE GENOMIC DNA]</scope>
    <source>
        <strain evidence="2">DSM 13965</strain>
    </source>
</reference>
<keyword evidence="1" id="KW-0812">Transmembrane</keyword>
<dbReference type="AlphaFoldDB" id="K6Q0A3"/>
<dbReference type="HOGENOM" id="CLU_2002837_0_0_9"/>
<gene>
    <name evidence="2" type="ORF">ThesuDRAFT_02220</name>
</gene>
<organism evidence="2 3">
    <name type="scientific">Thermaerobacter subterraneus DSM 13965</name>
    <dbReference type="NCBI Taxonomy" id="867903"/>
    <lineage>
        <taxon>Bacteria</taxon>
        <taxon>Bacillati</taxon>
        <taxon>Bacillota</taxon>
        <taxon>Clostridia</taxon>
        <taxon>Eubacteriales</taxon>
        <taxon>Clostridiales Family XVII. Incertae Sedis</taxon>
        <taxon>Thermaerobacter</taxon>
    </lineage>
</organism>
<dbReference type="RefSeq" id="WP_006904502.1">
    <property type="nucleotide sequence ID" value="NZ_JH976535.1"/>
</dbReference>
<proteinExistence type="predicted"/>
<feature type="transmembrane region" description="Helical" evidence="1">
    <location>
        <begin position="21"/>
        <end position="40"/>
    </location>
</feature>
<keyword evidence="1" id="KW-0472">Membrane</keyword>
<comment type="caution">
    <text evidence="2">The sequence shown here is derived from an EMBL/GenBank/DDBJ whole genome shotgun (WGS) entry which is preliminary data.</text>
</comment>
<evidence type="ECO:0000256" key="1">
    <source>
        <dbReference type="SAM" id="Phobius"/>
    </source>
</evidence>
<accession>K6Q0A3</accession>